<keyword evidence="2" id="KW-1133">Transmembrane helix</keyword>
<dbReference type="PANTHER" id="PTHR24637:SF421">
    <property type="entry name" value="CUTICLE COLLAGEN DPY-2"/>
    <property type="match status" value="1"/>
</dbReference>
<feature type="compositionally biased region" description="Basic and acidic residues" evidence="1">
    <location>
        <begin position="253"/>
        <end position="265"/>
    </location>
</feature>
<feature type="transmembrane region" description="Helical" evidence="2">
    <location>
        <begin position="340"/>
        <end position="365"/>
    </location>
</feature>
<comment type="caution">
    <text evidence="4">The sequence shown here is derived from an EMBL/GenBank/DDBJ whole genome shotgun (WGS) entry which is preliminary data.</text>
</comment>
<feature type="compositionally biased region" description="Polar residues" evidence="1">
    <location>
        <begin position="406"/>
        <end position="415"/>
    </location>
</feature>
<evidence type="ECO:0000256" key="3">
    <source>
        <dbReference type="SAM" id="SignalP"/>
    </source>
</evidence>
<keyword evidence="2" id="KW-0812">Transmembrane</keyword>
<dbReference type="InterPro" id="IPR008160">
    <property type="entry name" value="Collagen"/>
</dbReference>
<evidence type="ECO:0000256" key="1">
    <source>
        <dbReference type="SAM" id="MobiDB-lite"/>
    </source>
</evidence>
<keyword evidence="5" id="KW-1185">Reference proteome</keyword>
<proteinExistence type="predicted"/>
<sequence>MREMENIIVFVCLTVAVTVCTADRVAMVGNDIKASVSGVDTAGATLIMNDMILNEGVVFAYSAYFRSDKPVRFQIWRPLVNGSKNAYRLVGETRVIPSLKNGREDIYIASKLTKCMRVQAGDRVGVYIEEAPGAIAYTFDGTSPDALVHTQPNVTDPQPTAVDDVVEFGSLTFPYDFSVRAYFDTNLTMYDVTEGDFPECPKGLIIPVYTDVTLPPTSPAPPVTGRPGATGETGERGFNGSVGATGPQGATGERGEEGKTGKQGEKGATGAAGLKGSVGATGGRGPVGLSGLKGDEGKMGATGPAGPRGLPGAVVTVESPQTADLKTEDDGPFSFFSNPVYVLALFAWLAVITIIVVVVVVVVAVSRRRRQTPPEAVYVDRRPQPLIADDEDRPSWVGSMKEETETNYSNDTTTSRPDHVASVTTANETGHFDNGGFGGDDEVKNY</sequence>
<keyword evidence="2" id="KW-0472">Membrane</keyword>
<protein>
    <submittedName>
        <fullName evidence="4">Uncharacterized protein</fullName>
    </submittedName>
</protein>
<dbReference type="Pfam" id="PF01391">
    <property type="entry name" value="Collagen"/>
    <property type="match status" value="1"/>
</dbReference>
<gene>
    <name evidence="4" type="ORF">NP493_789g00104</name>
</gene>
<dbReference type="PANTHER" id="PTHR24637">
    <property type="entry name" value="COLLAGEN"/>
    <property type="match status" value="1"/>
</dbReference>
<evidence type="ECO:0000256" key="2">
    <source>
        <dbReference type="SAM" id="Phobius"/>
    </source>
</evidence>
<dbReference type="Proteomes" id="UP001209878">
    <property type="component" value="Unassembled WGS sequence"/>
</dbReference>
<reference evidence="4" key="1">
    <citation type="journal article" date="2023" name="Mol. Biol. Evol.">
        <title>Third-Generation Sequencing Reveals the Adaptive Role of the Epigenome in Three Deep-Sea Polychaetes.</title>
        <authorList>
            <person name="Perez M."/>
            <person name="Aroh O."/>
            <person name="Sun Y."/>
            <person name="Lan Y."/>
            <person name="Juniper S.K."/>
            <person name="Young C.R."/>
            <person name="Angers B."/>
            <person name="Qian P.Y."/>
        </authorList>
    </citation>
    <scope>NUCLEOTIDE SEQUENCE</scope>
    <source>
        <strain evidence="4">R07B-5</strain>
    </source>
</reference>
<feature type="region of interest" description="Disordered" evidence="1">
    <location>
        <begin position="388"/>
        <end position="446"/>
    </location>
</feature>
<feature type="signal peptide" evidence="3">
    <location>
        <begin position="1"/>
        <end position="22"/>
    </location>
</feature>
<organism evidence="4 5">
    <name type="scientific">Ridgeia piscesae</name>
    <name type="common">Tubeworm</name>
    <dbReference type="NCBI Taxonomy" id="27915"/>
    <lineage>
        <taxon>Eukaryota</taxon>
        <taxon>Metazoa</taxon>
        <taxon>Spiralia</taxon>
        <taxon>Lophotrochozoa</taxon>
        <taxon>Annelida</taxon>
        <taxon>Polychaeta</taxon>
        <taxon>Sedentaria</taxon>
        <taxon>Canalipalpata</taxon>
        <taxon>Sabellida</taxon>
        <taxon>Siboglinidae</taxon>
        <taxon>Ridgeia</taxon>
    </lineage>
</organism>
<name>A0AAD9KNW9_RIDPI</name>
<feature type="chain" id="PRO_5042158315" evidence="3">
    <location>
        <begin position="23"/>
        <end position="446"/>
    </location>
</feature>
<dbReference type="EMBL" id="JAODUO010000788">
    <property type="protein sequence ID" value="KAK2174614.1"/>
    <property type="molecule type" value="Genomic_DNA"/>
</dbReference>
<feature type="region of interest" description="Disordered" evidence="1">
    <location>
        <begin position="215"/>
        <end position="288"/>
    </location>
</feature>
<accession>A0AAD9KNW9</accession>
<evidence type="ECO:0000313" key="4">
    <source>
        <dbReference type="EMBL" id="KAK2174614.1"/>
    </source>
</evidence>
<evidence type="ECO:0000313" key="5">
    <source>
        <dbReference type="Proteomes" id="UP001209878"/>
    </source>
</evidence>
<dbReference type="AlphaFoldDB" id="A0AAD9KNW9"/>
<keyword evidence="3" id="KW-0732">Signal</keyword>
<feature type="compositionally biased region" description="Gly residues" evidence="1">
    <location>
        <begin position="279"/>
        <end position="288"/>
    </location>
</feature>